<keyword evidence="2" id="KW-1185">Reference proteome</keyword>
<dbReference type="Proteomes" id="UP000276133">
    <property type="component" value="Unassembled WGS sequence"/>
</dbReference>
<comment type="caution">
    <text evidence="1">The sequence shown here is derived from an EMBL/GenBank/DDBJ whole genome shotgun (WGS) entry which is preliminary data.</text>
</comment>
<proteinExistence type="predicted"/>
<dbReference type="EMBL" id="REGN01000658">
    <property type="protein sequence ID" value="RNA40222.1"/>
    <property type="molecule type" value="Genomic_DNA"/>
</dbReference>
<dbReference type="AlphaFoldDB" id="A0A3M7SWX2"/>
<protein>
    <submittedName>
        <fullName evidence="1">Uncharacterized protein</fullName>
    </submittedName>
</protein>
<name>A0A3M7SWX2_BRAPC</name>
<accession>A0A3M7SWX2</accession>
<gene>
    <name evidence="1" type="ORF">BpHYR1_030432</name>
</gene>
<organism evidence="1 2">
    <name type="scientific">Brachionus plicatilis</name>
    <name type="common">Marine rotifer</name>
    <name type="synonym">Brachionus muelleri</name>
    <dbReference type="NCBI Taxonomy" id="10195"/>
    <lineage>
        <taxon>Eukaryota</taxon>
        <taxon>Metazoa</taxon>
        <taxon>Spiralia</taxon>
        <taxon>Gnathifera</taxon>
        <taxon>Rotifera</taxon>
        <taxon>Eurotatoria</taxon>
        <taxon>Monogononta</taxon>
        <taxon>Pseudotrocha</taxon>
        <taxon>Ploima</taxon>
        <taxon>Brachionidae</taxon>
        <taxon>Brachionus</taxon>
    </lineage>
</organism>
<reference evidence="1 2" key="1">
    <citation type="journal article" date="2018" name="Sci. Rep.">
        <title>Genomic signatures of local adaptation to the degree of environmental predictability in rotifers.</title>
        <authorList>
            <person name="Franch-Gras L."/>
            <person name="Hahn C."/>
            <person name="Garcia-Roger E.M."/>
            <person name="Carmona M.J."/>
            <person name="Serra M."/>
            <person name="Gomez A."/>
        </authorList>
    </citation>
    <scope>NUCLEOTIDE SEQUENCE [LARGE SCALE GENOMIC DNA]</scope>
    <source>
        <strain evidence="1">HYR1</strain>
    </source>
</reference>
<evidence type="ECO:0000313" key="2">
    <source>
        <dbReference type="Proteomes" id="UP000276133"/>
    </source>
</evidence>
<evidence type="ECO:0000313" key="1">
    <source>
        <dbReference type="EMBL" id="RNA40222.1"/>
    </source>
</evidence>
<sequence length="102" mass="12001">MVNLVKNFKLGLAARLVYKVSDVYKDFEKSGHTDRRQTRPSPLNNDLVIEEVETTTQSDQVQRLPKEVPIKYQIHTHRGNCKMEKKRIWLHLLQIWISNADT</sequence>